<dbReference type="EMBL" id="CP016245">
    <property type="protein sequence ID" value="ANQ07389.1"/>
    <property type="molecule type" value="Genomic_DNA"/>
</dbReference>
<dbReference type="Proteomes" id="UP000092716">
    <property type="component" value="Chromosome 7"/>
</dbReference>
<dbReference type="InterPro" id="IPR019111">
    <property type="entry name" value="PRESA_N"/>
</dbReference>
<evidence type="ECO:0000313" key="4">
    <source>
        <dbReference type="Proteomes" id="UP000092716"/>
    </source>
</evidence>
<dbReference type="InterPro" id="IPR006526">
    <property type="entry name" value="Export_prot_PHISTa/b/c"/>
</dbReference>
<dbReference type="PANTHER" id="PTHR36193">
    <property type="entry name" value="PHISTB DOMAIN-CONTAINING RESA-LIKE PROTEIN 1"/>
    <property type="match status" value="1"/>
</dbReference>
<name>A0A1B1DXN2_9APIC</name>
<reference evidence="4" key="1">
    <citation type="submission" date="2016-06" db="EMBL/GenBank/DDBJ databases">
        <title>First high quality genome sequence of Plasmodium coatneyi using continuous long reads from single molecule, real-time sequencing.</title>
        <authorList>
            <person name="Chien J.-T."/>
            <person name="Pakala S.B."/>
            <person name="Geraldo J.A."/>
            <person name="Lapp S.A."/>
            <person name="Barnwell J.W."/>
            <person name="Kissinger J.C."/>
            <person name="Galinski M.R."/>
            <person name="Humphrey J.C."/>
        </authorList>
    </citation>
    <scope>NUCLEOTIDE SEQUENCE [LARGE SCALE GENOMIC DNA]</scope>
    <source>
        <strain evidence="4">Hackeri</strain>
    </source>
</reference>
<keyword evidence="4" id="KW-1185">Reference proteome</keyword>
<evidence type="ECO:0000256" key="1">
    <source>
        <dbReference type="SAM" id="Phobius"/>
    </source>
</evidence>
<dbReference type="NCBIfam" id="TIGR01639">
    <property type="entry name" value="P_fal_TIGR01639"/>
    <property type="match status" value="1"/>
</dbReference>
<sequence>MKDCYQLKPKLFYPGKFLIRNNNKLREDTLRKNSLSEQREITGCEEKRGTLWVFTFSDAFLWALALSLFYTLIQNVHCPEWPRVSYDGVRNLSNGRKWRNLSEGIPSHVKGFRRPHLSEDGEIVFEAKKGSGKDKDLSPEIRKIYDKIERGFPKEYSNMLTERDKRRCVENVMLFKNNNSEEMTDEELNERIGKLKGPVDTGTMLYVWNYVYDHERKKYIRMVEDMREACRILADYYNVPWECEMKKYSYAHDKMIKMLLKRENFEIKNIKEFATDEPICARWEFQRYLKLKQRSWADFTERMGRKWTNKLEHSFRKVKCVDIC</sequence>
<dbReference type="OrthoDB" id="379550at2759"/>
<dbReference type="Gene3D" id="6.10.280.180">
    <property type="entry name" value="Plasmodium RESA, N-terminal helical domain"/>
    <property type="match status" value="1"/>
</dbReference>
<dbReference type="GeneID" id="30908272"/>
<dbReference type="InterPro" id="IPR044885">
    <property type="entry name" value="PRESA_N_sf"/>
</dbReference>
<keyword evidence="1" id="KW-0472">Membrane</keyword>
<keyword evidence="1" id="KW-0812">Transmembrane</keyword>
<dbReference type="AlphaFoldDB" id="A0A1B1DXN2"/>
<dbReference type="PANTHER" id="PTHR36193:SF23">
    <property type="entry name" value="PHISTB DOMAIN-CONTAINING RESA-LIKE PROTEIN 1"/>
    <property type="match status" value="1"/>
</dbReference>
<feature type="domain" description="Plasmodium RESA N-terminal" evidence="2">
    <location>
        <begin position="182"/>
        <end position="307"/>
    </location>
</feature>
<feature type="transmembrane region" description="Helical" evidence="1">
    <location>
        <begin position="51"/>
        <end position="73"/>
    </location>
</feature>
<dbReference type="KEGG" id="pcot:PCOAH_00015460"/>
<dbReference type="RefSeq" id="XP_019914084.1">
    <property type="nucleotide sequence ID" value="XM_020058355.1"/>
</dbReference>
<proteinExistence type="predicted"/>
<dbReference type="VEuPathDB" id="PlasmoDB:PCOAH_00015460"/>
<organism evidence="3 4">
    <name type="scientific">Plasmodium coatneyi</name>
    <dbReference type="NCBI Taxonomy" id="208452"/>
    <lineage>
        <taxon>Eukaryota</taxon>
        <taxon>Sar</taxon>
        <taxon>Alveolata</taxon>
        <taxon>Apicomplexa</taxon>
        <taxon>Aconoidasida</taxon>
        <taxon>Haemosporida</taxon>
        <taxon>Plasmodiidae</taxon>
        <taxon>Plasmodium</taxon>
    </lineage>
</organism>
<dbReference type="Pfam" id="PF09687">
    <property type="entry name" value="PRESAN"/>
    <property type="match status" value="1"/>
</dbReference>
<protein>
    <recommendedName>
        <fullName evidence="2">Plasmodium RESA N-terminal domain-containing protein</fullName>
    </recommendedName>
</protein>
<accession>A0A1B1DXN2</accession>
<evidence type="ECO:0000259" key="2">
    <source>
        <dbReference type="Pfam" id="PF09687"/>
    </source>
</evidence>
<evidence type="ECO:0000313" key="3">
    <source>
        <dbReference type="EMBL" id="ANQ07389.1"/>
    </source>
</evidence>
<keyword evidence="1" id="KW-1133">Transmembrane helix</keyword>
<gene>
    <name evidence="3" type="ORF">PCOAH_00015460</name>
</gene>